<dbReference type="InterPro" id="IPR000028">
    <property type="entry name" value="Chloroperoxidase"/>
</dbReference>
<evidence type="ECO:0000313" key="3">
    <source>
        <dbReference type="Proteomes" id="UP000799423"/>
    </source>
</evidence>
<accession>A0A6A7BNG0</accession>
<dbReference type="GO" id="GO:0004601">
    <property type="term" value="F:peroxidase activity"/>
    <property type="evidence" value="ECO:0007669"/>
    <property type="project" value="InterPro"/>
</dbReference>
<dbReference type="OrthoDB" id="407298at2759"/>
<dbReference type="AlphaFoldDB" id="A0A6A7BNG0"/>
<evidence type="ECO:0000259" key="1">
    <source>
        <dbReference type="Pfam" id="PF01328"/>
    </source>
</evidence>
<dbReference type="InterPro" id="IPR036851">
    <property type="entry name" value="Chloroperoxidase-like_sf"/>
</dbReference>
<reference evidence="2" key="1">
    <citation type="submission" date="2020-01" db="EMBL/GenBank/DDBJ databases">
        <authorList>
            <consortium name="DOE Joint Genome Institute"/>
            <person name="Haridas S."/>
            <person name="Albert R."/>
            <person name="Binder M."/>
            <person name="Bloem J."/>
            <person name="Labutti K."/>
            <person name="Salamov A."/>
            <person name="Andreopoulos B."/>
            <person name="Baker S.E."/>
            <person name="Barry K."/>
            <person name="Bills G."/>
            <person name="Bluhm B.H."/>
            <person name="Cannon C."/>
            <person name="Castanera R."/>
            <person name="Culley D.E."/>
            <person name="Daum C."/>
            <person name="Ezra D."/>
            <person name="Gonzalez J.B."/>
            <person name="Henrissat B."/>
            <person name="Kuo A."/>
            <person name="Liang C."/>
            <person name="Lipzen A."/>
            <person name="Lutzoni F."/>
            <person name="Magnuson J."/>
            <person name="Mondo S."/>
            <person name="Nolan M."/>
            <person name="Ohm R."/>
            <person name="Pangilinan J."/>
            <person name="Park H.-J."/>
            <person name="Ramirez L."/>
            <person name="Alfaro M."/>
            <person name="Sun H."/>
            <person name="Tritt A."/>
            <person name="Yoshinaga Y."/>
            <person name="Zwiers L.-H."/>
            <person name="Turgeon B.G."/>
            <person name="Goodwin S.B."/>
            <person name="Spatafora J.W."/>
            <person name="Crous P.W."/>
            <person name="Grigoriev I.V."/>
        </authorList>
    </citation>
    <scope>NUCLEOTIDE SEQUENCE</scope>
    <source>
        <strain evidence="2">IPT5</strain>
    </source>
</reference>
<dbReference type="Proteomes" id="UP000799423">
    <property type="component" value="Unassembled WGS sequence"/>
</dbReference>
<evidence type="ECO:0000313" key="2">
    <source>
        <dbReference type="EMBL" id="KAF2856981.1"/>
    </source>
</evidence>
<dbReference type="SUPFAM" id="SSF47571">
    <property type="entry name" value="Cloroperoxidase"/>
    <property type="match status" value="1"/>
</dbReference>
<dbReference type="Gene3D" id="1.10.489.10">
    <property type="entry name" value="Chloroperoxidase-like"/>
    <property type="match status" value="1"/>
</dbReference>
<name>A0A6A7BNG0_9PLEO</name>
<feature type="domain" description="Heme haloperoxidase family profile" evidence="1">
    <location>
        <begin position="82"/>
        <end position="103"/>
    </location>
</feature>
<sequence>MCISPLAATGGQRTGFTGKAFHTYGRVPYTLLLHDLISCNLLSDNSHIYSAQVIEYRYTHTMKLLRVLLGLLGVAIASIYEEWHPAGPDDVRSPCPALNSLANVPTTFPKASKTH</sequence>
<dbReference type="EMBL" id="MU006288">
    <property type="protein sequence ID" value="KAF2856981.1"/>
    <property type="molecule type" value="Genomic_DNA"/>
</dbReference>
<dbReference type="Pfam" id="PF01328">
    <property type="entry name" value="Peroxidase_2"/>
    <property type="match status" value="1"/>
</dbReference>
<gene>
    <name evidence="2" type="ORF">T440DRAFT_15076</name>
</gene>
<organism evidence="2 3">
    <name type="scientific">Plenodomus tracheiphilus IPT5</name>
    <dbReference type="NCBI Taxonomy" id="1408161"/>
    <lineage>
        <taxon>Eukaryota</taxon>
        <taxon>Fungi</taxon>
        <taxon>Dikarya</taxon>
        <taxon>Ascomycota</taxon>
        <taxon>Pezizomycotina</taxon>
        <taxon>Dothideomycetes</taxon>
        <taxon>Pleosporomycetidae</taxon>
        <taxon>Pleosporales</taxon>
        <taxon>Pleosporineae</taxon>
        <taxon>Leptosphaeriaceae</taxon>
        <taxon>Plenodomus</taxon>
    </lineage>
</organism>
<proteinExistence type="predicted"/>
<protein>
    <recommendedName>
        <fullName evidence="1">Heme haloperoxidase family profile domain-containing protein</fullName>
    </recommendedName>
</protein>
<keyword evidence="3" id="KW-1185">Reference proteome</keyword>